<dbReference type="PANTHER" id="PTHR36456">
    <property type="entry name" value="UPF0232 PROTEIN SCO3875"/>
    <property type="match status" value="1"/>
</dbReference>
<organism evidence="1 2">
    <name type="scientific">Horticoccus luteus</name>
    <dbReference type="NCBI Taxonomy" id="2862869"/>
    <lineage>
        <taxon>Bacteria</taxon>
        <taxon>Pseudomonadati</taxon>
        <taxon>Verrucomicrobiota</taxon>
        <taxon>Opitutia</taxon>
        <taxon>Opitutales</taxon>
        <taxon>Opitutaceae</taxon>
        <taxon>Horticoccus</taxon>
    </lineage>
</organism>
<dbReference type="PANTHER" id="PTHR36456:SF1">
    <property type="entry name" value="UPF0232 PROTEIN SCO3875"/>
    <property type="match status" value="1"/>
</dbReference>
<dbReference type="Proteomes" id="UP000825051">
    <property type="component" value="Chromosome"/>
</dbReference>
<dbReference type="KEGG" id="ole:K0B96_10985"/>
<evidence type="ECO:0000313" key="2">
    <source>
        <dbReference type="Proteomes" id="UP000825051"/>
    </source>
</evidence>
<name>A0A8F9XIQ5_9BACT</name>
<protein>
    <submittedName>
        <fullName evidence="1">DUF721 domain-containing protein</fullName>
    </submittedName>
</protein>
<proteinExistence type="predicted"/>
<dbReference type="EMBL" id="CP080507">
    <property type="protein sequence ID" value="QYM77843.1"/>
    <property type="molecule type" value="Genomic_DNA"/>
</dbReference>
<dbReference type="Pfam" id="PF05258">
    <property type="entry name" value="DciA"/>
    <property type="match status" value="1"/>
</dbReference>
<keyword evidence="2" id="KW-1185">Reference proteome</keyword>
<evidence type="ECO:0000313" key="1">
    <source>
        <dbReference type="EMBL" id="QYM77843.1"/>
    </source>
</evidence>
<dbReference type="AlphaFoldDB" id="A0A8F9XIQ5"/>
<reference evidence="1" key="1">
    <citation type="submission" date="2021-08" db="EMBL/GenBank/DDBJ databases">
        <title>Genome of a novel bacterium of the phylum Verrucomicrobia, Oleiharenicola sp. KSB-15.</title>
        <authorList>
            <person name="Chung J.-H."/>
            <person name="Ahn J.-H."/>
            <person name="Yoon Y."/>
            <person name="Kim D.-Y."/>
            <person name="An S.-H."/>
            <person name="Park I."/>
            <person name="Yeon J."/>
        </authorList>
    </citation>
    <scope>NUCLEOTIDE SEQUENCE</scope>
    <source>
        <strain evidence="1">KSB-15</strain>
    </source>
</reference>
<dbReference type="InterPro" id="IPR007922">
    <property type="entry name" value="DciA-like"/>
</dbReference>
<accession>A0A8F9XIQ5</accession>
<dbReference type="RefSeq" id="WP_220160947.1">
    <property type="nucleotide sequence ID" value="NZ_CP080507.1"/>
</dbReference>
<gene>
    <name evidence="1" type="ORF">K0B96_10985</name>
</gene>
<sequence length="128" mass="14433">MTADQPHTFSKIAEELIGELRHLPPTEPKRHVRRPTLPLADLVEQLMVKYQVGRPSPEQAIREFWPRLVGPANASYSHAVAIERGRLVVVAGHAVVRNELFLHRAEILKRLQKLPGCEIVKSLNIRAG</sequence>